<dbReference type="PANTHER" id="PTHR35046:SF23">
    <property type="entry name" value="NUCLEOTIDYLTRANSFERASE, RIBONUCLEASE H"/>
    <property type="match status" value="1"/>
</dbReference>
<feature type="region of interest" description="Disordered" evidence="9">
    <location>
        <begin position="1"/>
        <end position="46"/>
    </location>
</feature>
<feature type="domain" description="CCHC-type" evidence="10">
    <location>
        <begin position="336"/>
        <end position="352"/>
    </location>
</feature>
<keyword evidence="7" id="KW-0863">Zinc-finger</keyword>
<keyword evidence="4" id="KW-0255">Endonuclease</keyword>
<dbReference type="SUPFAM" id="SSF57756">
    <property type="entry name" value="Retrovirus zinc finger-like domains"/>
    <property type="match status" value="1"/>
</dbReference>
<dbReference type="Pfam" id="PF00098">
    <property type="entry name" value="zf-CCHC"/>
    <property type="match status" value="1"/>
</dbReference>
<dbReference type="Pfam" id="PF00078">
    <property type="entry name" value="RVT_1"/>
    <property type="match status" value="1"/>
</dbReference>
<dbReference type="Pfam" id="PF17921">
    <property type="entry name" value="Integrase_H2C2"/>
    <property type="match status" value="1"/>
</dbReference>
<keyword evidence="1" id="KW-0808">Transferase</keyword>
<reference evidence="13" key="1">
    <citation type="journal article" date="2022" name="Int. J. Mol. Sci.">
        <title>Draft Genome of Tanacetum Coccineum: Genomic Comparison of Closely Related Tanacetum-Family Plants.</title>
        <authorList>
            <person name="Yamashiro T."/>
            <person name="Shiraishi A."/>
            <person name="Nakayama K."/>
            <person name="Satake H."/>
        </authorList>
    </citation>
    <scope>NUCLEOTIDE SEQUENCE</scope>
</reference>
<evidence type="ECO:0000259" key="11">
    <source>
        <dbReference type="PROSITE" id="PS50878"/>
    </source>
</evidence>
<evidence type="ECO:0000256" key="6">
    <source>
        <dbReference type="ARBA" id="ARBA00022918"/>
    </source>
</evidence>
<feature type="compositionally biased region" description="Low complexity" evidence="9">
    <location>
        <begin position="311"/>
        <end position="326"/>
    </location>
</feature>
<dbReference type="Gene3D" id="1.10.340.70">
    <property type="match status" value="1"/>
</dbReference>
<dbReference type="EMBL" id="BQNB010012838">
    <property type="protein sequence ID" value="GJT08538.1"/>
    <property type="molecule type" value="Genomic_DNA"/>
</dbReference>
<evidence type="ECO:0000256" key="3">
    <source>
        <dbReference type="ARBA" id="ARBA00022722"/>
    </source>
</evidence>
<dbReference type="GO" id="GO:0003964">
    <property type="term" value="F:RNA-directed DNA polymerase activity"/>
    <property type="evidence" value="ECO:0007669"/>
    <property type="project" value="UniProtKB-KW"/>
</dbReference>
<dbReference type="Gene3D" id="3.10.10.10">
    <property type="entry name" value="HIV Type 1 Reverse Transcriptase, subunit A, domain 1"/>
    <property type="match status" value="1"/>
</dbReference>
<feature type="compositionally biased region" description="Basic residues" evidence="9">
    <location>
        <begin position="8"/>
        <end position="21"/>
    </location>
</feature>
<dbReference type="InterPro" id="IPR005162">
    <property type="entry name" value="Retrotrans_gag_dom"/>
</dbReference>
<evidence type="ECO:0000256" key="2">
    <source>
        <dbReference type="ARBA" id="ARBA00022695"/>
    </source>
</evidence>
<dbReference type="Pfam" id="PF24626">
    <property type="entry name" value="SH3_Tf2-1"/>
    <property type="match status" value="1"/>
</dbReference>
<dbReference type="InterPro" id="IPR041588">
    <property type="entry name" value="Integrase_H2C2"/>
</dbReference>
<dbReference type="SUPFAM" id="SSF53098">
    <property type="entry name" value="Ribonuclease H-like"/>
    <property type="match status" value="1"/>
</dbReference>
<keyword evidence="3" id="KW-0540">Nuclease</keyword>
<dbReference type="PROSITE" id="PS50158">
    <property type="entry name" value="ZF_CCHC"/>
    <property type="match status" value="1"/>
</dbReference>
<evidence type="ECO:0000256" key="8">
    <source>
        <dbReference type="SAM" id="Coils"/>
    </source>
</evidence>
<dbReference type="Gene3D" id="4.10.60.10">
    <property type="entry name" value="Zinc finger, CCHC-type"/>
    <property type="match status" value="1"/>
</dbReference>
<keyword evidence="7" id="KW-0479">Metal-binding</keyword>
<dbReference type="InterPro" id="IPR043502">
    <property type="entry name" value="DNA/RNA_pol_sf"/>
</dbReference>
<feature type="region of interest" description="Disordered" evidence="9">
    <location>
        <begin position="284"/>
        <end position="332"/>
    </location>
</feature>
<evidence type="ECO:0000256" key="5">
    <source>
        <dbReference type="ARBA" id="ARBA00022801"/>
    </source>
</evidence>
<dbReference type="PANTHER" id="PTHR35046">
    <property type="entry name" value="ZINC KNUCKLE (CCHC-TYPE) FAMILY PROTEIN"/>
    <property type="match status" value="1"/>
</dbReference>
<dbReference type="InterPro" id="IPR000477">
    <property type="entry name" value="RT_dom"/>
</dbReference>
<sequence length="1380" mass="159393">MAEDQPRGRRGRRGGYARRQPRPGADINEEEPRPNRRDQRDLEIAAQGRRIRELERLLAQARLEDDRDDEESGGSDFDSNESINEEDENPWGVNRPDRDRRFRPGRINSSQNLGMKIDIPDFEGKSHPDEFIDWLHTVERVFDIKNLSDEQKVKLVAIKLKKNASIWWEHVIKQRTREGKAKIVNWSKMKKKLMAKILPVQYRQEAFIEYHNYKQTSISVEEFTSEFDRLRLRCDVVEEDEETIARYLAALKPEISDVVQLQQYWSYNDVCRLARKVESQLKKKGNTTNSRFSGRFTGTDTGKKIASSSANPTRNSSTSTYNPNSSRGGGSLTSKRCYKCQGLGHFANDCPNKKMVTFVEEDDGPVFDEYDDEHEKMTSDQEEITYADTGKICNVIIDGGRCENVVSDTMVMSGKILNWKKKYKDEVWCDVVPMDACHILLGRPWQFDLKTKHDGFKNTYTFQKDGVTVILGPSDLRKETKNQLLSRVEFMAEIPESFDVFALVVVESNQEDFHVPSQVISILEEFADVVPQELPSGLPPMRDIQHCIDFVPGATLPHKAAYRMNPQEHDELKRQVQELLEKGAIRESMSPCAVPALLVPKKDGSWRMCIDSRAVNKITIKYRFPIPRFDDLIDQLHGATIFSKIDLRSGYHQIRVRPGDEWKTAFKTHDGLYEWMVMPFGLSNAPSTFMRLMNQVFRSFIGKFVVVYFDDILVFSATVEHHISHLRNVFEVLREQKLYANIKKCHFLTSEVLFLGYIVSKEGIRMDPAKISTIIDWKTPTTIHEIRSFHGLASFYRRFIHNFSTITSPITECIKGGKFSWSQQAEATFSLLKSKVTEAPVLILPDFQEVFEVHCDASGVGIGRVISQKGRPIAFFSEKLNDTRRKYSTYDKEFYAIVRSLEYWRHYLVSKEFILYSDHEALKYINGQHKLKPRHAKWVEFLQAYSFSIRHKAGALNKVVDALSRKQALLSTMQVQIVGFEIFKELYGDDPDFAVIWKKCQDQPYQRFVMQDGFLFKENRLCIPKCSLRESIIMEGHVGGLAGHFGVDKTVTWLREHYYWPRMERDIARFVERCRVCRVAKTQSTNAGLYQPLPVPVAPWVDVSLDFVLGLPRTQRNKDSIMVVVDRFSKMAHFIPCNKTFDASQVARLFLQEIVRLHGVPKTITSDRDVKFVSHFWRTLWRKMGTQLQFSSSHHPQTDGQTEVAEFVYNRSHSRTTGKTPFEIVNGVNPITPLDLTPLVVKKHISSVGEEYAQNVKQLHQQVREHIEKQYKKYKERVDKRRKKFVFKEGDLVWIRLGKESFPPGRFGKLQARANVPFWVLNRINDNAHKIELPGGYNVSATFNVVDPSPYVTDDQSGESEELENVQQDSGTNLLFSRGV</sequence>
<dbReference type="Pfam" id="PF17917">
    <property type="entry name" value="RT_RNaseH"/>
    <property type="match status" value="1"/>
</dbReference>
<dbReference type="InterPro" id="IPR001584">
    <property type="entry name" value="Integrase_cat-core"/>
</dbReference>
<reference evidence="13" key="2">
    <citation type="submission" date="2022-01" db="EMBL/GenBank/DDBJ databases">
        <authorList>
            <person name="Yamashiro T."/>
            <person name="Shiraishi A."/>
            <person name="Satake H."/>
            <person name="Nakayama K."/>
        </authorList>
    </citation>
    <scope>NUCLEOTIDE SEQUENCE</scope>
</reference>
<dbReference type="SUPFAM" id="SSF56672">
    <property type="entry name" value="DNA/RNA polymerases"/>
    <property type="match status" value="1"/>
</dbReference>
<evidence type="ECO:0000256" key="1">
    <source>
        <dbReference type="ARBA" id="ARBA00022679"/>
    </source>
</evidence>
<dbReference type="Proteomes" id="UP001151760">
    <property type="component" value="Unassembled WGS sequence"/>
</dbReference>
<organism evidence="13 14">
    <name type="scientific">Tanacetum coccineum</name>
    <dbReference type="NCBI Taxonomy" id="301880"/>
    <lineage>
        <taxon>Eukaryota</taxon>
        <taxon>Viridiplantae</taxon>
        <taxon>Streptophyta</taxon>
        <taxon>Embryophyta</taxon>
        <taxon>Tracheophyta</taxon>
        <taxon>Spermatophyta</taxon>
        <taxon>Magnoliopsida</taxon>
        <taxon>eudicotyledons</taxon>
        <taxon>Gunneridae</taxon>
        <taxon>Pentapetalae</taxon>
        <taxon>asterids</taxon>
        <taxon>campanulids</taxon>
        <taxon>Asterales</taxon>
        <taxon>Asteraceae</taxon>
        <taxon>Asteroideae</taxon>
        <taxon>Anthemideae</taxon>
        <taxon>Anthemidinae</taxon>
        <taxon>Tanacetum</taxon>
    </lineage>
</organism>
<dbReference type="CDD" id="cd01647">
    <property type="entry name" value="RT_LTR"/>
    <property type="match status" value="1"/>
</dbReference>
<dbReference type="Gene3D" id="3.30.70.270">
    <property type="match status" value="2"/>
</dbReference>
<evidence type="ECO:0000256" key="4">
    <source>
        <dbReference type="ARBA" id="ARBA00022759"/>
    </source>
</evidence>
<feature type="domain" description="Reverse transcriptase" evidence="11">
    <location>
        <begin position="580"/>
        <end position="759"/>
    </location>
</feature>
<dbReference type="SMART" id="SM00343">
    <property type="entry name" value="ZnF_C2HC"/>
    <property type="match status" value="1"/>
</dbReference>
<comment type="caution">
    <text evidence="13">The sequence shown here is derived from an EMBL/GenBank/DDBJ whole genome shotgun (WGS) entry which is preliminary data.</text>
</comment>
<keyword evidence="2" id="KW-0548">Nucleotidyltransferase</keyword>
<keyword evidence="14" id="KW-1185">Reference proteome</keyword>
<accession>A0ABQ5B4S9</accession>
<feature type="coiled-coil region" evidence="8">
    <location>
        <begin position="1257"/>
        <end position="1284"/>
    </location>
</feature>
<evidence type="ECO:0000256" key="7">
    <source>
        <dbReference type="PROSITE-ProRule" id="PRU00047"/>
    </source>
</evidence>
<proteinExistence type="predicted"/>
<feature type="domain" description="Integrase catalytic" evidence="12">
    <location>
        <begin position="1095"/>
        <end position="1203"/>
    </location>
</feature>
<dbReference type="InterPro" id="IPR043128">
    <property type="entry name" value="Rev_trsase/Diguanyl_cyclase"/>
</dbReference>
<feature type="compositionally biased region" description="Polar residues" evidence="9">
    <location>
        <begin position="286"/>
        <end position="310"/>
    </location>
</feature>
<dbReference type="CDD" id="cd09274">
    <property type="entry name" value="RNase_HI_RT_Ty3"/>
    <property type="match status" value="1"/>
</dbReference>
<dbReference type="Gene3D" id="3.30.420.10">
    <property type="entry name" value="Ribonuclease H-like superfamily/Ribonuclease H"/>
    <property type="match status" value="1"/>
</dbReference>
<dbReference type="PROSITE" id="PS50878">
    <property type="entry name" value="RT_POL"/>
    <property type="match status" value="1"/>
</dbReference>
<dbReference type="InterPro" id="IPR036875">
    <property type="entry name" value="Znf_CCHC_sf"/>
</dbReference>
<feature type="region of interest" description="Disordered" evidence="9">
    <location>
        <begin position="62"/>
        <end position="112"/>
    </location>
</feature>
<name>A0ABQ5B4S9_9ASTR</name>
<dbReference type="PROSITE" id="PS50994">
    <property type="entry name" value="INTEGRASE"/>
    <property type="match status" value="1"/>
</dbReference>
<evidence type="ECO:0000313" key="14">
    <source>
        <dbReference type="Proteomes" id="UP001151760"/>
    </source>
</evidence>
<dbReference type="InterPro" id="IPR041373">
    <property type="entry name" value="RT_RNaseH"/>
</dbReference>
<keyword evidence="6 13" id="KW-0695">RNA-directed DNA polymerase</keyword>
<dbReference type="InterPro" id="IPR001878">
    <property type="entry name" value="Znf_CCHC"/>
</dbReference>
<keyword evidence="7" id="KW-0862">Zinc</keyword>
<feature type="compositionally biased region" description="Basic and acidic residues" evidence="9">
    <location>
        <begin position="30"/>
        <end position="43"/>
    </location>
</feature>
<keyword evidence="5" id="KW-0378">Hydrolase</keyword>
<evidence type="ECO:0000256" key="9">
    <source>
        <dbReference type="SAM" id="MobiDB-lite"/>
    </source>
</evidence>
<gene>
    <name evidence="13" type="ORF">Tco_0843000</name>
</gene>
<dbReference type="InterPro" id="IPR012337">
    <property type="entry name" value="RNaseH-like_sf"/>
</dbReference>
<evidence type="ECO:0000313" key="13">
    <source>
        <dbReference type="EMBL" id="GJT08538.1"/>
    </source>
</evidence>
<dbReference type="Pfam" id="PF03732">
    <property type="entry name" value="Retrotrans_gag"/>
    <property type="match status" value="1"/>
</dbReference>
<dbReference type="InterPro" id="IPR056924">
    <property type="entry name" value="SH3_Tf2-1"/>
</dbReference>
<protein>
    <submittedName>
        <fullName evidence="13">RNA-directed DNA polymerase</fullName>
    </submittedName>
</protein>
<dbReference type="Pfam" id="PF00665">
    <property type="entry name" value="rve"/>
    <property type="match status" value="1"/>
</dbReference>
<keyword evidence="8" id="KW-0175">Coiled coil</keyword>
<evidence type="ECO:0000259" key="10">
    <source>
        <dbReference type="PROSITE" id="PS50158"/>
    </source>
</evidence>
<dbReference type="InterPro" id="IPR036397">
    <property type="entry name" value="RNaseH_sf"/>
</dbReference>
<evidence type="ECO:0000259" key="12">
    <source>
        <dbReference type="PROSITE" id="PS50994"/>
    </source>
</evidence>